<evidence type="ECO:0000313" key="1">
    <source>
        <dbReference type="EMBL" id="MDP9824484.1"/>
    </source>
</evidence>
<dbReference type="SUPFAM" id="SSF101386">
    <property type="entry name" value="all-alpha NTP pyrophosphatases"/>
    <property type="match status" value="1"/>
</dbReference>
<dbReference type="RefSeq" id="WP_307237131.1">
    <property type="nucleotide sequence ID" value="NZ_JAUSQZ010000001.1"/>
</dbReference>
<gene>
    <name evidence="1" type="ORF">J2S57_000233</name>
</gene>
<name>A0ABT9NVN4_9ACTN</name>
<dbReference type="EMBL" id="JAUSQZ010000001">
    <property type="protein sequence ID" value="MDP9824484.1"/>
    <property type="molecule type" value="Genomic_DNA"/>
</dbReference>
<accession>A0ABT9NVN4</accession>
<evidence type="ECO:0000313" key="2">
    <source>
        <dbReference type="Proteomes" id="UP001235712"/>
    </source>
</evidence>
<keyword evidence="1" id="KW-0378">Hydrolase</keyword>
<reference evidence="1 2" key="1">
    <citation type="submission" date="2023-07" db="EMBL/GenBank/DDBJ databases">
        <title>Sequencing the genomes of 1000 actinobacteria strains.</title>
        <authorList>
            <person name="Klenk H.-P."/>
        </authorList>
    </citation>
    <scope>NUCLEOTIDE SEQUENCE [LARGE SCALE GENOMIC DNA]</scope>
    <source>
        <strain evidence="1 2">DSM 44388</strain>
    </source>
</reference>
<organism evidence="1 2">
    <name type="scientific">Kineosporia succinea</name>
    <dbReference type="NCBI Taxonomy" id="84632"/>
    <lineage>
        <taxon>Bacteria</taxon>
        <taxon>Bacillati</taxon>
        <taxon>Actinomycetota</taxon>
        <taxon>Actinomycetes</taxon>
        <taxon>Kineosporiales</taxon>
        <taxon>Kineosporiaceae</taxon>
        <taxon>Kineosporia</taxon>
    </lineage>
</organism>
<comment type="caution">
    <text evidence="1">The sequence shown here is derived from an EMBL/GenBank/DDBJ whole genome shotgun (WGS) entry which is preliminary data.</text>
</comment>
<dbReference type="GO" id="GO:0016787">
    <property type="term" value="F:hydrolase activity"/>
    <property type="evidence" value="ECO:0007669"/>
    <property type="project" value="UniProtKB-KW"/>
</dbReference>
<sequence length="106" mass="11886">MSSELDALTESLELVSQRYARIFGISRDPAWFLLKLHEEMGELTQAYLASTGQARAKGLSAPELRESFENEVADVLAHVLLLARHHGVDVDAVMQRKWLSRLPAPE</sequence>
<dbReference type="Proteomes" id="UP001235712">
    <property type="component" value="Unassembled WGS sequence"/>
</dbReference>
<proteinExistence type="predicted"/>
<dbReference type="Gene3D" id="1.10.287.1080">
    <property type="entry name" value="MazG-like"/>
    <property type="match status" value="1"/>
</dbReference>
<protein>
    <submittedName>
        <fullName evidence="1">NTP pyrophosphatase (Non-canonical NTP hydrolase)</fullName>
    </submittedName>
</protein>
<keyword evidence="2" id="KW-1185">Reference proteome</keyword>
<dbReference type="CDD" id="cd11538">
    <property type="entry name" value="NTP-PPase_u1"/>
    <property type="match status" value="1"/>
</dbReference>